<protein>
    <submittedName>
        <fullName evidence="7">RNA polymerase sigma factor</fullName>
    </submittedName>
</protein>
<dbReference type="InterPro" id="IPR013324">
    <property type="entry name" value="RNA_pol_sigma_r3/r4-like"/>
</dbReference>
<dbReference type="SUPFAM" id="SSF88659">
    <property type="entry name" value="Sigma3 and sigma4 domains of RNA polymerase sigma factors"/>
    <property type="match status" value="1"/>
</dbReference>
<feature type="compositionally biased region" description="Low complexity" evidence="6">
    <location>
        <begin position="324"/>
        <end position="337"/>
    </location>
</feature>
<name>A0ABS7G172_9ACTN</name>
<comment type="caution">
    <text evidence="7">The sequence shown here is derived from an EMBL/GenBank/DDBJ whole genome shotgun (WGS) entry which is preliminary data.</text>
</comment>
<feature type="region of interest" description="Disordered" evidence="6">
    <location>
        <begin position="324"/>
        <end position="406"/>
    </location>
</feature>
<dbReference type="Gene3D" id="1.10.10.10">
    <property type="entry name" value="Winged helix-like DNA-binding domain superfamily/Winged helix DNA-binding domain"/>
    <property type="match status" value="1"/>
</dbReference>
<evidence type="ECO:0000313" key="8">
    <source>
        <dbReference type="Proteomes" id="UP000774570"/>
    </source>
</evidence>
<dbReference type="RefSeq" id="WP_220169659.1">
    <property type="nucleotide sequence ID" value="NZ_JAIBOA010000023.1"/>
</dbReference>
<comment type="similarity">
    <text evidence="1">Belongs to the sigma-70 factor family. ECF subfamily.</text>
</comment>
<keyword evidence="8" id="KW-1185">Reference proteome</keyword>
<keyword evidence="2" id="KW-0805">Transcription regulation</keyword>
<dbReference type="InterPro" id="IPR039425">
    <property type="entry name" value="RNA_pol_sigma-70-like"/>
</dbReference>
<dbReference type="Proteomes" id="UP000774570">
    <property type="component" value="Unassembled WGS sequence"/>
</dbReference>
<keyword evidence="4" id="KW-0238">DNA-binding</keyword>
<evidence type="ECO:0000256" key="1">
    <source>
        <dbReference type="ARBA" id="ARBA00010641"/>
    </source>
</evidence>
<dbReference type="InterPro" id="IPR013325">
    <property type="entry name" value="RNA_pol_sigma_r2"/>
</dbReference>
<dbReference type="Gene3D" id="1.10.1740.10">
    <property type="match status" value="1"/>
</dbReference>
<evidence type="ECO:0000256" key="2">
    <source>
        <dbReference type="ARBA" id="ARBA00023015"/>
    </source>
</evidence>
<dbReference type="InterPro" id="IPR036388">
    <property type="entry name" value="WH-like_DNA-bd_sf"/>
</dbReference>
<dbReference type="PANTHER" id="PTHR43133:SF8">
    <property type="entry name" value="RNA POLYMERASE SIGMA FACTOR HI_1459-RELATED"/>
    <property type="match status" value="1"/>
</dbReference>
<organism evidence="7 8">
    <name type="scientific">Actinomadura parmotrematis</name>
    <dbReference type="NCBI Taxonomy" id="2864039"/>
    <lineage>
        <taxon>Bacteria</taxon>
        <taxon>Bacillati</taxon>
        <taxon>Actinomycetota</taxon>
        <taxon>Actinomycetes</taxon>
        <taxon>Streptosporangiales</taxon>
        <taxon>Thermomonosporaceae</taxon>
        <taxon>Actinomadura</taxon>
    </lineage>
</organism>
<proteinExistence type="inferred from homology"/>
<accession>A0ABS7G172</accession>
<dbReference type="SUPFAM" id="SSF88946">
    <property type="entry name" value="Sigma2 domain of RNA polymerase sigma factors"/>
    <property type="match status" value="1"/>
</dbReference>
<gene>
    <name evidence="7" type="ORF">K1Y72_28930</name>
</gene>
<keyword evidence="3" id="KW-0731">Sigma factor</keyword>
<evidence type="ECO:0000256" key="3">
    <source>
        <dbReference type="ARBA" id="ARBA00023082"/>
    </source>
</evidence>
<evidence type="ECO:0000256" key="6">
    <source>
        <dbReference type="SAM" id="MobiDB-lite"/>
    </source>
</evidence>
<evidence type="ECO:0000256" key="4">
    <source>
        <dbReference type="ARBA" id="ARBA00023125"/>
    </source>
</evidence>
<dbReference type="EMBL" id="JAIBOA010000023">
    <property type="protein sequence ID" value="MBW8486422.1"/>
    <property type="molecule type" value="Genomic_DNA"/>
</dbReference>
<evidence type="ECO:0000313" key="7">
    <source>
        <dbReference type="EMBL" id="MBW8486422.1"/>
    </source>
</evidence>
<sequence>MAGGPDGPRLAAALRGGDVIALSEVYDAYAPRLYDYCHGLMGDRVEANGALRNTLLAAREHVGGLADVSRLRGWLYALARKECLRRRDSPVRHTGQEAPEAGGADLGEERRADLDERRVLAHSALAALSGREREALDLAVRHGLDAADVAGVLGTSPHEAAALLDGAVRALGEAAAAVAVARAHADGCASLAALSGTWPVPPASARRLPGHVDGCPACREHRAPAPAPARLLAALPVAAIPADLRLDVLSAATAGDRADQRRAVADLAGPLDAAGWPLPYAAGPAAARPGGRRRGRLLAAAGGGAAAVAIIGASLTVLHGGASTRTAASSPSAPRTPDGAVPVIAAPSAAPSAPRRKREPSASPTPTPTPTPTSASPSPTRTAEPTRKASTAPVTPSAPATTSAPPAGRIAVTGCAMEFASSCAVTVRAVGGTVTWRVAATSSGLVAGGAGTLAAGQSARVTVQRTSTYCRGGRSGQVVFTPGAAALVSWC</sequence>
<reference evidence="7 8" key="1">
    <citation type="submission" date="2021-07" db="EMBL/GenBank/DDBJ databases">
        <title>Actinomadura sp. PM05-2 isolated from lichen.</title>
        <authorList>
            <person name="Somphong A."/>
            <person name="Phongsopitanun W."/>
            <person name="Tanasupawat S."/>
            <person name="Peongsungnone V."/>
        </authorList>
    </citation>
    <scope>NUCLEOTIDE SEQUENCE [LARGE SCALE GENOMIC DNA]</scope>
    <source>
        <strain evidence="7 8">PM05-2</strain>
    </source>
</reference>
<evidence type="ECO:0000256" key="5">
    <source>
        <dbReference type="ARBA" id="ARBA00023163"/>
    </source>
</evidence>
<feature type="compositionally biased region" description="Low complexity" evidence="6">
    <location>
        <begin position="372"/>
        <end position="406"/>
    </location>
</feature>
<feature type="region of interest" description="Disordered" evidence="6">
    <location>
        <begin position="87"/>
        <end position="109"/>
    </location>
</feature>
<keyword evidence="5" id="KW-0804">Transcription</keyword>
<dbReference type="PANTHER" id="PTHR43133">
    <property type="entry name" value="RNA POLYMERASE ECF-TYPE SIGMA FACTO"/>
    <property type="match status" value="1"/>
</dbReference>